<gene>
    <name evidence="7" type="primary">sadH_1</name>
    <name evidence="7" type="ORF">CMsap09_00140</name>
</gene>
<keyword evidence="5" id="KW-0812">Transmembrane</keyword>
<sequence length="389" mass="41253">MTESQETGTTADRGTSADRGSTSPVGAPLASLWTRGRRPPLLPLEDQVVVVTGASSGIGLVTARMAAARGAAVVLAARDGAALDEAVAGIVADGGRATAVVADVGDPADVERIAATALAEHHRFDTWINDAGVSVFGLADRVPLEDMRRQMDTDYWGVVHGSLAAVAHLRSRRGYGGAIVNVGSVFGDRATPLQATYSSAKHAVHGWTDGLRMDLEAQGLPISVTLLHPGRIDTPYNEDAQSHAERQPAHRGMIYPPEAVAEAALWAAEHPARDLYIGLQARLGAAAGAVAPRLTDLVMERYMLWSQRSSRPSRPPGDSGLHQPAPRPGERGPHEGWVRRRSYYLPVQEHRRVIALGVAALAVAGAAARTLSARSARRAARIPTRRSRA</sequence>
<dbReference type="PROSITE" id="PS00061">
    <property type="entry name" value="ADH_SHORT"/>
    <property type="match status" value="1"/>
</dbReference>
<evidence type="ECO:0000256" key="3">
    <source>
        <dbReference type="RuleBase" id="RU000363"/>
    </source>
</evidence>
<dbReference type="SMART" id="SM00822">
    <property type="entry name" value="PKS_KR"/>
    <property type="match status" value="1"/>
</dbReference>
<protein>
    <submittedName>
        <fullName evidence="7">Putative oxidoreductase SadH</fullName>
    </submittedName>
</protein>
<comment type="caution">
    <text evidence="7">The sequence shown here is derived from an EMBL/GenBank/DDBJ whole genome shotgun (WGS) entry which is preliminary data.</text>
</comment>
<keyword evidence="5" id="KW-1133">Transmembrane helix</keyword>
<dbReference type="SUPFAM" id="SSF51735">
    <property type="entry name" value="NAD(P)-binding Rossmann-fold domains"/>
    <property type="match status" value="1"/>
</dbReference>
<dbReference type="PRINTS" id="PR00081">
    <property type="entry name" value="GDHRDH"/>
</dbReference>
<evidence type="ECO:0000313" key="7">
    <source>
        <dbReference type="EMBL" id="OUE07322.1"/>
    </source>
</evidence>
<feature type="transmembrane region" description="Helical" evidence="5">
    <location>
        <begin position="353"/>
        <end position="371"/>
    </location>
</feature>
<evidence type="ECO:0000313" key="8">
    <source>
        <dbReference type="Proteomes" id="UP000195106"/>
    </source>
</evidence>
<organism evidence="7 8">
    <name type="scientific">Clavibacter michiganensis</name>
    <dbReference type="NCBI Taxonomy" id="28447"/>
    <lineage>
        <taxon>Bacteria</taxon>
        <taxon>Bacillati</taxon>
        <taxon>Actinomycetota</taxon>
        <taxon>Actinomycetes</taxon>
        <taxon>Micrococcales</taxon>
        <taxon>Microbacteriaceae</taxon>
        <taxon>Clavibacter</taxon>
    </lineage>
</organism>
<dbReference type="NCBIfam" id="NF005495">
    <property type="entry name" value="PRK07109.1"/>
    <property type="match status" value="1"/>
</dbReference>
<dbReference type="AlphaFoldDB" id="A0A251XP30"/>
<proteinExistence type="inferred from homology"/>
<dbReference type="Gene3D" id="3.40.50.720">
    <property type="entry name" value="NAD(P)-binding Rossmann-like Domain"/>
    <property type="match status" value="1"/>
</dbReference>
<feature type="compositionally biased region" description="Polar residues" evidence="4">
    <location>
        <begin position="1"/>
        <end position="24"/>
    </location>
</feature>
<evidence type="ECO:0000256" key="4">
    <source>
        <dbReference type="SAM" id="MobiDB-lite"/>
    </source>
</evidence>
<feature type="region of interest" description="Disordered" evidence="4">
    <location>
        <begin position="308"/>
        <end position="335"/>
    </location>
</feature>
<dbReference type="Pfam" id="PF00106">
    <property type="entry name" value="adh_short"/>
    <property type="match status" value="1"/>
</dbReference>
<dbReference type="GO" id="GO:0016491">
    <property type="term" value="F:oxidoreductase activity"/>
    <property type="evidence" value="ECO:0007669"/>
    <property type="project" value="UniProtKB-KW"/>
</dbReference>
<evidence type="ECO:0000256" key="5">
    <source>
        <dbReference type="SAM" id="Phobius"/>
    </source>
</evidence>
<comment type="similarity">
    <text evidence="1 3">Belongs to the short-chain dehydrogenases/reductases (SDR) family.</text>
</comment>
<feature type="region of interest" description="Disordered" evidence="4">
    <location>
        <begin position="1"/>
        <end position="32"/>
    </location>
</feature>
<accession>A0A251XP30</accession>
<evidence type="ECO:0000256" key="2">
    <source>
        <dbReference type="ARBA" id="ARBA00023002"/>
    </source>
</evidence>
<feature type="domain" description="Ketoreductase" evidence="6">
    <location>
        <begin position="47"/>
        <end position="235"/>
    </location>
</feature>
<dbReference type="PANTHER" id="PTHR44196:SF1">
    <property type="entry name" value="DEHYDROGENASE_REDUCTASE SDR FAMILY MEMBER 7B"/>
    <property type="match status" value="1"/>
</dbReference>
<dbReference type="EMBL" id="MDHJ01000001">
    <property type="protein sequence ID" value="OUE07322.1"/>
    <property type="molecule type" value="Genomic_DNA"/>
</dbReference>
<reference evidence="7 8" key="1">
    <citation type="submission" date="2016-08" db="EMBL/GenBank/DDBJ databases">
        <title>Genome sequence of Clavibacter michiganensis spp. strain CASJ009.</title>
        <authorList>
            <person name="Thapa S.P."/>
            <person name="Coaker G."/>
        </authorList>
    </citation>
    <scope>NUCLEOTIDE SEQUENCE [LARGE SCALE GENOMIC DNA]</scope>
    <source>
        <strain evidence="7">CASJ009</strain>
    </source>
</reference>
<name>A0A251XP30_9MICO</name>
<dbReference type="Proteomes" id="UP000195106">
    <property type="component" value="Unassembled WGS sequence"/>
</dbReference>
<dbReference type="PANTHER" id="PTHR44196">
    <property type="entry name" value="DEHYDROGENASE/REDUCTASE SDR FAMILY MEMBER 7B"/>
    <property type="match status" value="1"/>
</dbReference>
<dbReference type="InterPro" id="IPR002347">
    <property type="entry name" value="SDR_fam"/>
</dbReference>
<keyword evidence="5" id="KW-0472">Membrane</keyword>
<dbReference type="PRINTS" id="PR00080">
    <property type="entry name" value="SDRFAMILY"/>
</dbReference>
<dbReference type="InterPro" id="IPR020904">
    <property type="entry name" value="Sc_DH/Rdtase_CS"/>
</dbReference>
<dbReference type="InterPro" id="IPR036291">
    <property type="entry name" value="NAD(P)-bd_dom_sf"/>
</dbReference>
<keyword evidence="2" id="KW-0560">Oxidoreductase</keyword>
<evidence type="ECO:0000256" key="1">
    <source>
        <dbReference type="ARBA" id="ARBA00006484"/>
    </source>
</evidence>
<dbReference type="GO" id="GO:0016020">
    <property type="term" value="C:membrane"/>
    <property type="evidence" value="ECO:0007669"/>
    <property type="project" value="TreeGrafter"/>
</dbReference>
<evidence type="ECO:0000259" key="6">
    <source>
        <dbReference type="SMART" id="SM00822"/>
    </source>
</evidence>
<dbReference type="InterPro" id="IPR057326">
    <property type="entry name" value="KR_dom"/>
</dbReference>